<dbReference type="InterPro" id="IPR023406">
    <property type="entry name" value="Topo_IA_AS"/>
</dbReference>
<evidence type="ECO:0000256" key="14">
    <source>
        <dbReference type="ARBA" id="ARBA00032877"/>
    </source>
</evidence>
<evidence type="ECO:0000256" key="1">
    <source>
        <dbReference type="ARBA" id="ARBA00000213"/>
    </source>
</evidence>
<dbReference type="SMART" id="SM00398">
    <property type="entry name" value="HMG"/>
    <property type="match status" value="1"/>
</dbReference>
<dbReference type="InterPro" id="IPR000380">
    <property type="entry name" value="Topo_IA"/>
</dbReference>
<dbReference type="SUPFAM" id="SSF57783">
    <property type="entry name" value="Zinc beta-ribbon"/>
    <property type="match status" value="1"/>
</dbReference>
<dbReference type="HAMAP" id="MF_00952">
    <property type="entry name" value="Topoisom_1_prok"/>
    <property type="match status" value="1"/>
</dbReference>
<evidence type="ECO:0000256" key="10">
    <source>
        <dbReference type="ARBA" id="ARBA00023235"/>
    </source>
</evidence>
<dbReference type="InterPro" id="IPR013498">
    <property type="entry name" value="Topo_IA_Znf"/>
</dbReference>
<dbReference type="SMART" id="SM00436">
    <property type="entry name" value="TOP1Bc"/>
    <property type="match status" value="1"/>
</dbReference>
<evidence type="ECO:0000256" key="13">
    <source>
        <dbReference type="ARBA" id="ARBA00032235"/>
    </source>
</evidence>
<dbReference type="SMART" id="SM00437">
    <property type="entry name" value="TOP1Ac"/>
    <property type="match status" value="1"/>
</dbReference>
<dbReference type="SUPFAM" id="SSF47095">
    <property type="entry name" value="HMG-box"/>
    <property type="match status" value="1"/>
</dbReference>
<sequence>MGTRGPGGRASSRHASGYQFDHGVQFLRASTPELAAVYEKWVAEGVLTEWQGRFGELSAANGSLHGHASSPVSSSGAGFCGFLSGAPVYVGMPSMAAICQHLGRTPGLSVSWGTRVHRAQRRTNDASWELTAQQGGSDASYRGFHALVLADIMTIRDSSPGTIDLGSAADCELVSRLRAVRAAPCFSLMAALPRAVPRRPESAAQDSGGGSGGGGRAFDAASVAGSRELAWVACDSAKPGRSRTDGAECWVAAAADALWPPLRALLARSHGCAEAEVPAPVHLAAQRWGGGFKVGGLPEACAFDKDLMLAACGDFCGAPNAEGAVLSAAPASWEASAGVSGGGADTVLLVESPAKAKKIQAYLGDAYRVLASYGHVRDLPARATAVRPDEGFAVRWALLPGAAPRLAQLADAVHGASHLVLATDPDREGEAIAWHVTQELQDNGALAGVTVARIVFTEVTKRAVQAALAQPRPVSQALVDAYLARRVLDHLLGIELSQLLWRKLPGATSAGRVQSVALRLVAEREAEIEAHVPREYWSVSARLRAPSGRTFDARLTQAHGIAIGKEGLDETAAREAVDFLMAASALQVAAVARREQARRPPPPFTTSTLQQEASAKLGLSPSRTMMLAQQLYEGLEEAGGEGLITYMRTDGLQMSEEALAQVRATVAASFGRDYVPKAPRLYKSKAKNAQEAHEAVRPTQAALLPDGLAARLPPRSPLARLYELVWRRAAASQMVDARIAQVSADVAAPGARKEERAVLRASASAVTFPGFLAAYAAQHFRRSATAVGSGDSGADDGGDGGEDRDDGGEESDADLSATLMALAEGERVELLAADAQQHFTRPPGRFTEAGLVRALEELGIGRPSTYASTLAVLQRRGYVAKRGGSLEATARGRLLAAFLVAYFGRYVDYGFTAALENSLDAVSGGREQWRAVLGDFWGPFRDNLSEVTGVSMTDIIDMLDEQLGAHFFPQQEGQGAEATRACPACGQRLGIKLSRSGGGFIGCSAYPACTYTRPLALPEEGAAEDASPAGKRKGKRKAAEPGVRRAPLRPGMHAADILLADALVLLQYPKELGRHPDDAALVTVAIGRYGPYVRHGNLLASLPKGTDPEEVELEAALDLLRQKALHGPSTGSRRKQPPRPAKRGADKAPAAAKVRRGDRGARGGISGNGVSVGGASGNGVSGRTDDGNAACSSGGAASTARKRPLSAYLRFCAEQRPSLRAEQPDLGPPEVMKALAEGWHALTPEQRMPFEAAATAERKDFAATSAAAYAKQA</sequence>
<feature type="compositionally biased region" description="Gly residues" evidence="16">
    <location>
        <begin position="1162"/>
        <end position="1180"/>
    </location>
</feature>
<keyword evidence="10" id="KW-0413">Isomerase</keyword>
<evidence type="ECO:0000256" key="5">
    <source>
        <dbReference type="ARBA" id="ARBA00022771"/>
    </source>
</evidence>
<dbReference type="EC" id="5.6.2.1" evidence="3"/>
<evidence type="ECO:0000256" key="9">
    <source>
        <dbReference type="ARBA" id="ARBA00023125"/>
    </source>
</evidence>
<dbReference type="Gene3D" id="3.30.65.10">
    <property type="entry name" value="Bacterial Topoisomerase I, domain 1"/>
    <property type="match status" value="1"/>
</dbReference>
<keyword evidence="15" id="KW-0539">Nucleus</keyword>
<keyword evidence="6" id="KW-0862">Zinc</keyword>
<dbReference type="Pfam" id="PF01396">
    <property type="entry name" value="Zn_ribbon_Top1"/>
    <property type="match status" value="1"/>
</dbReference>
<keyword evidence="7" id="KW-0460">Magnesium</keyword>
<dbReference type="InterPro" id="IPR005733">
    <property type="entry name" value="TopoI_bac-type"/>
</dbReference>
<feature type="domain" description="Toprim" evidence="18">
    <location>
        <begin position="345"/>
        <end position="455"/>
    </location>
</feature>
<dbReference type="GO" id="GO:0006265">
    <property type="term" value="P:DNA topological change"/>
    <property type="evidence" value="ECO:0007669"/>
    <property type="project" value="InterPro"/>
</dbReference>
<evidence type="ECO:0000259" key="19">
    <source>
        <dbReference type="PROSITE" id="PS52039"/>
    </source>
</evidence>
<evidence type="ECO:0000259" key="17">
    <source>
        <dbReference type="PROSITE" id="PS50118"/>
    </source>
</evidence>
<dbReference type="PROSITE" id="PS50880">
    <property type="entry name" value="TOPRIM"/>
    <property type="match status" value="1"/>
</dbReference>
<dbReference type="NCBIfam" id="TIGR01051">
    <property type="entry name" value="topA_bact"/>
    <property type="match status" value="1"/>
</dbReference>
<dbReference type="InterPro" id="IPR013824">
    <property type="entry name" value="Topo_IA_cen_sub1"/>
</dbReference>
<comment type="catalytic activity">
    <reaction evidence="1">
        <text>ATP-independent breakage of single-stranded DNA, followed by passage and rejoining.</text>
        <dbReference type="EC" id="5.6.2.1"/>
    </reaction>
</comment>
<dbReference type="InterPro" id="IPR034149">
    <property type="entry name" value="TOPRIM_TopoI"/>
</dbReference>
<dbReference type="Gene3D" id="3.50.50.60">
    <property type="entry name" value="FAD/NAD(P)-binding domain"/>
    <property type="match status" value="1"/>
</dbReference>
<keyword evidence="21" id="KW-1185">Reference proteome</keyword>
<dbReference type="Gene3D" id="3.40.50.140">
    <property type="match status" value="1"/>
</dbReference>
<dbReference type="Pfam" id="PF00505">
    <property type="entry name" value="HMG_box"/>
    <property type="match status" value="1"/>
</dbReference>
<dbReference type="Pfam" id="PF13368">
    <property type="entry name" value="Toprim_C_rpt"/>
    <property type="match status" value="1"/>
</dbReference>
<dbReference type="Pfam" id="PF01751">
    <property type="entry name" value="Toprim"/>
    <property type="match status" value="1"/>
</dbReference>
<dbReference type="PANTHER" id="PTHR42785">
    <property type="entry name" value="DNA TOPOISOMERASE, TYPE IA, CORE"/>
    <property type="match status" value="1"/>
</dbReference>
<evidence type="ECO:0000256" key="7">
    <source>
        <dbReference type="ARBA" id="ARBA00022842"/>
    </source>
</evidence>
<dbReference type="CDD" id="cd03363">
    <property type="entry name" value="TOPRIM_TopoIA_TopoI"/>
    <property type="match status" value="1"/>
</dbReference>
<dbReference type="Gene3D" id="1.10.30.10">
    <property type="entry name" value="High mobility group box domain"/>
    <property type="match status" value="1"/>
</dbReference>
<dbReference type="GO" id="GO:0008270">
    <property type="term" value="F:zinc ion binding"/>
    <property type="evidence" value="ECO:0007669"/>
    <property type="project" value="UniProtKB-KW"/>
</dbReference>
<feature type="region of interest" description="Disordered" evidence="16">
    <location>
        <begin position="1123"/>
        <end position="1181"/>
    </location>
</feature>
<dbReference type="GO" id="GO:0005634">
    <property type="term" value="C:nucleus"/>
    <property type="evidence" value="ECO:0007669"/>
    <property type="project" value="UniProtKB-UniRule"/>
</dbReference>
<dbReference type="Proteomes" id="UP001445335">
    <property type="component" value="Unassembled WGS sequence"/>
</dbReference>
<feature type="region of interest" description="Disordered" evidence="16">
    <location>
        <begin position="197"/>
        <end position="217"/>
    </location>
</feature>
<feature type="domain" description="Topo IA-type catalytic" evidence="19">
    <location>
        <begin position="475"/>
        <end position="944"/>
    </location>
</feature>
<dbReference type="InterPro" id="IPR023405">
    <property type="entry name" value="Topo_IA_core_domain"/>
</dbReference>
<dbReference type="CDD" id="cd00084">
    <property type="entry name" value="HMG-box_SF"/>
    <property type="match status" value="1"/>
</dbReference>
<dbReference type="PROSITE" id="PS52039">
    <property type="entry name" value="TOPO_IA_2"/>
    <property type="match status" value="1"/>
</dbReference>
<dbReference type="AlphaFoldDB" id="A0AAW1R2V9"/>
<dbReference type="Gene3D" id="3.90.660.10">
    <property type="match status" value="1"/>
</dbReference>
<accession>A0AAW1R2V9</accession>
<dbReference type="SMART" id="SM00493">
    <property type="entry name" value="TOPRIM"/>
    <property type="match status" value="1"/>
</dbReference>
<evidence type="ECO:0000256" key="6">
    <source>
        <dbReference type="ARBA" id="ARBA00022833"/>
    </source>
</evidence>
<dbReference type="InterPro" id="IPR013825">
    <property type="entry name" value="Topo_IA_cen_sub2"/>
</dbReference>
<dbReference type="InterPro" id="IPR009071">
    <property type="entry name" value="HMG_box_dom"/>
</dbReference>
<dbReference type="PROSITE" id="PS50118">
    <property type="entry name" value="HMG_BOX_2"/>
    <property type="match status" value="1"/>
</dbReference>
<evidence type="ECO:0000259" key="18">
    <source>
        <dbReference type="PROSITE" id="PS50880"/>
    </source>
</evidence>
<dbReference type="CDD" id="cd00186">
    <property type="entry name" value="TOP1Ac"/>
    <property type="match status" value="1"/>
</dbReference>
<dbReference type="InterPro" id="IPR003601">
    <property type="entry name" value="Topo_IA_2"/>
</dbReference>
<evidence type="ECO:0000256" key="4">
    <source>
        <dbReference type="ARBA" id="ARBA00022723"/>
    </source>
</evidence>
<dbReference type="GO" id="GO:0003917">
    <property type="term" value="F:DNA topoisomerase type I (single strand cut, ATP-independent) activity"/>
    <property type="evidence" value="ECO:0007669"/>
    <property type="project" value="UniProtKB-EC"/>
</dbReference>
<evidence type="ECO:0000313" key="20">
    <source>
        <dbReference type="EMBL" id="KAK9828106.1"/>
    </source>
</evidence>
<name>A0AAW1R2V9_9CHLO</name>
<dbReference type="EMBL" id="JALJOU010000052">
    <property type="protein sequence ID" value="KAK9828106.1"/>
    <property type="molecule type" value="Genomic_DNA"/>
</dbReference>
<dbReference type="InterPro" id="IPR036910">
    <property type="entry name" value="HMG_box_dom_sf"/>
</dbReference>
<dbReference type="InterPro" id="IPR025589">
    <property type="entry name" value="Toprim_C_rpt"/>
</dbReference>
<dbReference type="Pfam" id="PF01131">
    <property type="entry name" value="Topoisom_bac"/>
    <property type="match status" value="1"/>
</dbReference>
<dbReference type="InterPro" id="IPR028612">
    <property type="entry name" value="Topoisom_1_IA"/>
</dbReference>
<gene>
    <name evidence="20" type="ORF">WJX81_004990</name>
</gene>
<dbReference type="PANTHER" id="PTHR42785:SF1">
    <property type="entry name" value="DNA TOPOISOMERASE"/>
    <property type="match status" value="1"/>
</dbReference>
<feature type="region of interest" description="Disordered" evidence="16">
    <location>
        <begin position="1021"/>
        <end position="1043"/>
    </location>
</feature>
<evidence type="ECO:0000256" key="12">
    <source>
        <dbReference type="ARBA" id="ARBA00031985"/>
    </source>
</evidence>
<dbReference type="Gene3D" id="2.70.20.10">
    <property type="entry name" value="Topoisomerase I, domain 3"/>
    <property type="match status" value="1"/>
</dbReference>
<proteinExistence type="inferred from homology"/>
<feature type="domain" description="HMG box" evidence="17">
    <location>
        <begin position="1201"/>
        <end position="1261"/>
    </location>
</feature>
<comment type="caution">
    <text evidence="20">The sequence shown here is derived from an EMBL/GenBank/DDBJ whole genome shotgun (WGS) entry which is preliminary data.</text>
</comment>
<keyword evidence="4" id="KW-0479">Metal-binding</keyword>
<evidence type="ECO:0000256" key="8">
    <source>
        <dbReference type="ARBA" id="ARBA00023029"/>
    </source>
</evidence>
<dbReference type="InterPro" id="IPR003602">
    <property type="entry name" value="Topo_IA_DNA-bd_dom"/>
</dbReference>
<protein>
    <recommendedName>
        <fullName evidence="3">DNA topoisomerase</fullName>
        <ecNumber evidence="3">5.6.2.1</ecNumber>
    </recommendedName>
    <alternativeName>
        <fullName evidence="14">Omega-protein</fullName>
    </alternativeName>
    <alternativeName>
        <fullName evidence="13">Relaxing enzyme</fullName>
    </alternativeName>
    <alternativeName>
        <fullName evidence="11">Swivelase</fullName>
    </alternativeName>
    <alternativeName>
        <fullName evidence="12">Untwisting enzyme</fullName>
    </alternativeName>
</protein>
<dbReference type="Gene3D" id="1.10.290.10">
    <property type="entry name" value="Topoisomerase I, domain 4"/>
    <property type="match status" value="1"/>
</dbReference>
<dbReference type="GO" id="GO:0005694">
    <property type="term" value="C:chromosome"/>
    <property type="evidence" value="ECO:0007669"/>
    <property type="project" value="InterPro"/>
</dbReference>
<dbReference type="InterPro" id="IPR013497">
    <property type="entry name" value="Topo_IA_cen"/>
</dbReference>
<dbReference type="InterPro" id="IPR013826">
    <property type="entry name" value="Topo_IA_cen_sub3"/>
</dbReference>
<feature type="region of interest" description="Disordered" evidence="16">
    <location>
        <begin position="785"/>
        <end position="812"/>
    </location>
</feature>
<keyword evidence="5" id="KW-0863">Zinc-finger</keyword>
<comment type="similarity">
    <text evidence="2">Belongs to the type IA topoisomerase family.</text>
</comment>
<evidence type="ECO:0000256" key="15">
    <source>
        <dbReference type="PROSITE-ProRule" id="PRU00267"/>
    </source>
</evidence>
<dbReference type="PRINTS" id="PR00417">
    <property type="entry name" value="PRTPISMRASEI"/>
</dbReference>
<dbReference type="PROSITE" id="PS00396">
    <property type="entry name" value="TOPO_IA_1"/>
    <property type="match status" value="1"/>
</dbReference>
<evidence type="ECO:0000256" key="3">
    <source>
        <dbReference type="ARBA" id="ARBA00012891"/>
    </source>
</evidence>
<keyword evidence="8" id="KW-0799">Topoisomerase</keyword>
<organism evidence="20 21">
    <name type="scientific">Elliptochloris bilobata</name>
    <dbReference type="NCBI Taxonomy" id="381761"/>
    <lineage>
        <taxon>Eukaryota</taxon>
        <taxon>Viridiplantae</taxon>
        <taxon>Chlorophyta</taxon>
        <taxon>core chlorophytes</taxon>
        <taxon>Trebouxiophyceae</taxon>
        <taxon>Trebouxiophyceae incertae sedis</taxon>
        <taxon>Elliptochloris clade</taxon>
        <taxon>Elliptochloris</taxon>
    </lineage>
</organism>
<dbReference type="InterPro" id="IPR006171">
    <property type="entry name" value="TOPRIM_dom"/>
</dbReference>
<evidence type="ECO:0000313" key="21">
    <source>
        <dbReference type="Proteomes" id="UP001445335"/>
    </source>
</evidence>
<feature type="compositionally biased region" description="Basic residues" evidence="16">
    <location>
        <begin position="1132"/>
        <end position="1142"/>
    </location>
</feature>
<keyword evidence="9 15" id="KW-0238">DNA-binding</keyword>
<dbReference type="InterPro" id="IPR036188">
    <property type="entry name" value="FAD/NAD-bd_sf"/>
</dbReference>
<dbReference type="SUPFAM" id="SSF56712">
    <property type="entry name" value="Prokaryotic type I DNA topoisomerase"/>
    <property type="match status" value="1"/>
</dbReference>
<dbReference type="GO" id="GO:0003677">
    <property type="term" value="F:DNA binding"/>
    <property type="evidence" value="ECO:0007669"/>
    <property type="project" value="UniProtKB-UniRule"/>
</dbReference>
<feature type="DNA-binding region" description="HMG box" evidence="15">
    <location>
        <begin position="1201"/>
        <end position="1261"/>
    </location>
</feature>
<feature type="compositionally biased region" description="Acidic residues" evidence="16">
    <location>
        <begin position="793"/>
        <end position="812"/>
    </location>
</feature>
<feature type="compositionally biased region" description="Gly residues" evidence="16">
    <location>
        <begin position="207"/>
        <end position="216"/>
    </location>
</feature>
<reference evidence="20 21" key="1">
    <citation type="journal article" date="2024" name="Nat. Commun.">
        <title>Phylogenomics reveals the evolutionary origins of lichenization in chlorophyte algae.</title>
        <authorList>
            <person name="Puginier C."/>
            <person name="Libourel C."/>
            <person name="Otte J."/>
            <person name="Skaloud P."/>
            <person name="Haon M."/>
            <person name="Grisel S."/>
            <person name="Petersen M."/>
            <person name="Berrin J.G."/>
            <person name="Delaux P.M."/>
            <person name="Dal Grande F."/>
            <person name="Keller J."/>
        </authorList>
    </citation>
    <scope>NUCLEOTIDE SEQUENCE [LARGE SCALE GENOMIC DNA]</scope>
    <source>
        <strain evidence="20 21">SAG 245.80</strain>
    </source>
</reference>
<dbReference type="Gene3D" id="1.10.460.10">
    <property type="entry name" value="Topoisomerase I, domain 2"/>
    <property type="match status" value="1"/>
</dbReference>
<evidence type="ECO:0000256" key="16">
    <source>
        <dbReference type="SAM" id="MobiDB-lite"/>
    </source>
</evidence>
<evidence type="ECO:0000256" key="11">
    <source>
        <dbReference type="ARBA" id="ARBA00030003"/>
    </source>
</evidence>
<evidence type="ECO:0000256" key="2">
    <source>
        <dbReference type="ARBA" id="ARBA00009446"/>
    </source>
</evidence>